<accession>A0ABS7MEA2</accession>
<gene>
    <name evidence="1" type="ORF">K5P26_04530</name>
</gene>
<evidence type="ECO:0000313" key="2">
    <source>
        <dbReference type="Proteomes" id="UP001166571"/>
    </source>
</evidence>
<organism evidence="1 2">
    <name type="scientific">Sphingopyxis jiangsuensis</name>
    <dbReference type="NCBI Taxonomy" id="2871171"/>
    <lineage>
        <taxon>Bacteria</taxon>
        <taxon>Pseudomonadati</taxon>
        <taxon>Pseudomonadota</taxon>
        <taxon>Alphaproteobacteria</taxon>
        <taxon>Sphingomonadales</taxon>
        <taxon>Sphingomonadaceae</taxon>
        <taxon>Sphingopyxis</taxon>
    </lineage>
</organism>
<sequence>MDLDDQLFRYFGTRDMDAITPAALETGAERMRVDFGLESNSGRRFALWALMYMLGVAPDLDAAFKDPAERDTARDFMDMVDRAQEE</sequence>
<evidence type="ECO:0000313" key="1">
    <source>
        <dbReference type="EMBL" id="MBY4636406.1"/>
    </source>
</evidence>
<protein>
    <submittedName>
        <fullName evidence="1">Uncharacterized protein</fullName>
    </submittedName>
</protein>
<dbReference type="Proteomes" id="UP001166571">
    <property type="component" value="Unassembled WGS sequence"/>
</dbReference>
<keyword evidence="2" id="KW-1185">Reference proteome</keyword>
<dbReference type="EMBL" id="JAILXK010000001">
    <property type="protein sequence ID" value="MBY4636406.1"/>
    <property type="molecule type" value="Genomic_DNA"/>
</dbReference>
<reference evidence="1" key="1">
    <citation type="submission" date="2021-08" db="EMBL/GenBank/DDBJ databases">
        <title>Sphingopyxis panaciterrulae sp. nov., isolated from the surface water of the Yellow Sea.</title>
        <authorList>
            <person name="Gao Z."/>
            <person name="Zhang D."/>
            <person name="Zhang A."/>
        </authorList>
    </citation>
    <scope>NUCLEOTIDE SEQUENCE</scope>
    <source>
        <strain evidence="1">XHP0097</strain>
    </source>
</reference>
<dbReference type="RefSeq" id="WP_222135887.1">
    <property type="nucleotide sequence ID" value="NZ_JAILXK010000001.1"/>
</dbReference>
<comment type="caution">
    <text evidence="1">The sequence shown here is derived from an EMBL/GenBank/DDBJ whole genome shotgun (WGS) entry which is preliminary data.</text>
</comment>
<name>A0ABS7MEA2_9SPHN</name>
<proteinExistence type="predicted"/>